<evidence type="ECO:0000256" key="1">
    <source>
        <dbReference type="ARBA" id="ARBA00023122"/>
    </source>
</evidence>
<sequence>MAMISQKVERHVVLLDENMSAREAATLMVEKHIGSVVVSRASQVIGLFTERDLASHVIRERRDPDQVKIKDVMRTMVPRVAPDETGEKCIELMKRHQCRHLMVYDKDAFVGIISLRDLLVLLLEEKEELIRQLTKYVTS</sequence>
<dbReference type="AlphaFoldDB" id="A0A1B4XIY3"/>
<dbReference type="Gene3D" id="3.10.580.10">
    <property type="entry name" value="CBS-domain"/>
    <property type="match status" value="1"/>
</dbReference>
<keyword evidence="1 2" id="KW-0129">CBS domain</keyword>
<dbReference type="PANTHER" id="PTHR43080">
    <property type="entry name" value="CBS DOMAIN-CONTAINING PROTEIN CBSX3, MITOCHONDRIAL"/>
    <property type="match status" value="1"/>
</dbReference>
<dbReference type="SUPFAM" id="SSF54631">
    <property type="entry name" value="CBS-domain pair"/>
    <property type="match status" value="1"/>
</dbReference>
<gene>
    <name evidence="4" type="ORF">SCL_2485</name>
</gene>
<dbReference type="SMART" id="SM00116">
    <property type="entry name" value="CBS"/>
    <property type="match status" value="2"/>
</dbReference>
<organism evidence="4 5">
    <name type="scientific">Sulfuricaulis limicola</name>
    <dbReference type="NCBI Taxonomy" id="1620215"/>
    <lineage>
        <taxon>Bacteria</taxon>
        <taxon>Pseudomonadati</taxon>
        <taxon>Pseudomonadota</taxon>
        <taxon>Gammaproteobacteria</taxon>
        <taxon>Acidiferrobacterales</taxon>
        <taxon>Acidiferrobacteraceae</taxon>
        <taxon>Sulfuricaulis</taxon>
    </lineage>
</organism>
<evidence type="ECO:0000313" key="5">
    <source>
        <dbReference type="Proteomes" id="UP000243180"/>
    </source>
</evidence>
<feature type="domain" description="CBS" evidence="3">
    <location>
        <begin position="8"/>
        <end position="64"/>
    </location>
</feature>
<name>A0A1B4XIY3_9GAMM</name>
<evidence type="ECO:0000313" key="4">
    <source>
        <dbReference type="EMBL" id="BAV34762.1"/>
    </source>
</evidence>
<dbReference type="EMBL" id="AP014879">
    <property type="protein sequence ID" value="BAV34762.1"/>
    <property type="molecule type" value="Genomic_DNA"/>
</dbReference>
<accession>A0A1B4XIY3</accession>
<dbReference type="Pfam" id="PF00571">
    <property type="entry name" value="CBS"/>
    <property type="match status" value="2"/>
</dbReference>
<protein>
    <submittedName>
        <fullName evidence="4">Inosine-5-monophosphate dehydrogenase</fullName>
    </submittedName>
</protein>
<keyword evidence="5" id="KW-1185">Reference proteome</keyword>
<dbReference type="KEGG" id="slim:SCL_2485"/>
<reference evidence="4 5" key="1">
    <citation type="submission" date="2015-05" db="EMBL/GenBank/DDBJ databases">
        <title>Complete genome sequence of a sulfur-oxidizing gammaproteobacterium strain HA5.</title>
        <authorList>
            <person name="Miura A."/>
            <person name="Kojima H."/>
            <person name="Fukui M."/>
        </authorList>
    </citation>
    <scope>NUCLEOTIDE SEQUENCE [LARGE SCALE GENOMIC DNA]</scope>
    <source>
        <strain evidence="4 5">HA5</strain>
    </source>
</reference>
<dbReference type="InParanoid" id="A0A1B4XIY3"/>
<dbReference type="PROSITE" id="PS51371">
    <property type="entry name" value="CBS"/>
    <property type="match status" value="2"/>
</dbReference>
<evidence type="ECO:0000259" key="3">
    <source>
        <dbReference type="PROSITE" id="PS51371"/>
    </source>
</evidence>
<proteinExistence type="predicted"/>
<feature type="domain" description="CBS" evidence="3">
    <location>
        <begin position="73"/>
        <end position="128"/>
    </location>
</feature>
<dbReference type="RefSeq" id="WP_197702630.1">
    <property type="nucleotide sequence ID" value="NZ_AP014879.1"/>
</dbReference>
<dbReference type="InterPro" id="IPR046342">
    <property type="entry name" value="CBS_dom_sf"/>
</dbReference>
<evidence type="ECO:0000256" key="2">
    <source>
        <dbReference type="PROSITE-ProRule" id="PRU00703"/>
    </source>
</evidence>
<dbReference type="PANTHER" id="PTHR43080:SF2">
    <property type="entry name" value="CBS DOMAIN-CONTAINING PROTEIN"/>
    <property type="match status" value="1"/>
</dbReference>
<dbReference type="InterPro" id="IPR000644">
    <property type="entry name" value="CBS_dom"/>
</dbReference>
<dbReference type="InterPro" id="IPR051257">
    <property type="entry name" value="Diverse_CBS-Domain"/>
</dbReference>
<dbReference type="Proteomes" id="UP000243180">
    <property type="component" value="Chromosome"/>
</dbReference>